<evidence type="ECO:0000313" key="2">
    <source>
        <dbReference type="EMBL" id="AIA64165.1"/>
    </source>
</evidence>
<evidence type="ECO:0000313" key="3">
    <source>
        <dbReference type="Proteomes" id="UP000026999"/>
    </source>
</evidence>
<dbReference type="KEGG" id="vg:19685880"/>
<accession>A0A060ABD0</accession>
<keyword evidence="1" id="KW-1133">Transmembrane helix</keyword>
<keyword evidence="1" id="KW-0812">Transmembrane</keyword>
<gene>
    <name evidence="2" type="ORF">PHAGE6E_139</name>
</gene>
<reference evidence="2 3" key="1">
    <citation type="journal article" date="2014" name="Genome Announc.">
        <title>Complete Genome Sequence of a Staphylococcus epidermidis Bacteriophage Isolated from the Anterior Nares of Humans.</title>
        <authorList>
            <person name="Aswani V.H."/>
            <person name="Tremblay D.M."/>
            <person name="Moineau S."/>
            <person name="Shukla S.K."/>
        </authorList>
    </citation>
    <scope>NUCLEOTIDE SEQUENCE [LARGE SCALE GENOMIC DNA]</scope>
</reference>
<evidence type="ECO:0000256" key="1">
    <source>
        <dbReference type="SAM" id="Phobius"/>
    </source>
</evidence>
<organism evidence="2 3">
    <name type="scientific">Staphylococcus phage 6ec</name>
    <dbReference type="NCBI Taxonomy" id="1500386"/>
    <lineage>
        <taxon>Viruses</taxon>
        <taxon>Duplodnaviria</taxon>
        <taxon>Heunggongvirae</taxon>
        <taxon>Uroviricota</taxon>
        <taxon>Caudoviricetes</taxon>
        <taxon>Sextaecvirus</taxon>
        <taxon>Sextaecvirus sextaec</taxon>
    </lineage>
</organism>
<proteinExistence type="predicted"/>
<sequence>MIKFTHKNKKYKSTQTTDALITLFGGTGLITLLDWLVSIQDNINIFVK</sequence>
<dbReference type="EMBL" id="KJ804259">
    <property type="protein sequence ID" value="AIA64165.1"/>
    <property type="molecule type" value="Genomic_DNA"/>
</dbReference>
<keyword evidence="1" id="KW-0472">Membrane</keyword>
<keyword evidence="3" id="KW-1185">Reference proteome</keyword>
<feature type="transmembrane region" description="Helical" evidence="1">
    <location>
        <begin position="20"/>
        <end position="39"/>
    </location>
</feature>
<dbReference type="RefSeq" id="YP_009042644.1">
    <property type="nucleotide sequence ID" value="NC_024355.1"/>
</dbReference>
<dbReference type="GeneID" id="19685880"/>
<name>A0A060ABD0_9CAUD</name>
<protein>
    <submittedName>
        <fullName evidence="2">Uncharacterized protein</fullName>
    </submittedName>
</protein>
<dbReference type="Proteomes" id="UP000026999">
    <property type="component" value="Segment"/>
</dbReference>